<sequence length="52" mass="5901">MARFINSFFAPPLIYTKGGLIIFTLAVSLPRKSMFMSSSSSHIRTRCELQFT</sequence>
<dbReference type="EMBL" id="AMCI01003038">
    <property type="protein sequence ID" value="EJX01233.1"/>
    <property type="molecule type" value="Genomic_DNA"/>
</dbReference>
<evidence type="ECO:0000256" key="1">
    <source>
        <dbReference type="SAM" id="Phobius"/>
    </source>
</evidence>
<evidence type="ECO:0000313" key="2">
    <source>
        <dbReference type="EMBL" id="EJX01233.1"/>
    </source>
</evidence>
<keyword evidence="1" id="KW-0472">Membrane</keyword>
<reference evidence="2" key="1">
    <citation type="journal article" date="2012" name="PLoS ONE">
        <title>Gene sets for utilization of primary and secondary nutrition supplies in the distal gut of endangered iberian lynx.</title>
        <authorList>
            <person name="Alcaide M."/>
            <person name="Messina E."/>
            <person name="Richter M."/>
            <person name="Bargiela R."/>
            <person name="Peplies J."/>
            <person name="Huws S.A."/>
            <person name="Newbold C.J."/>
            <person name="Golyshin P.N."/>
            <person name="Simon M.A."/>
            <person name="Lopez G."/>
            <person name="Yakimov M.M."/>
            <person name="Ferrer M."/>
        </authorList>
    </citation>
    <scope>NUCLEOTIDE SEQUENCE</scope>
</reference>
<comment type="caution">
    <text evidence="2">The sequence shown here is derived from an EMBL/GenBank/DDBJ whole genome shotgun (WGS) entry which is preliminary data.</text>
</comment>
<proteinExistence type="predicted"/>
<organism evidence="2">
    <name type="scientific">gut metagenome</name>
    <dbReference type="NCBI Taxonomy" id="749906"/>
    <lineage>
        <taxon>unclassified sequences</taxon>
        <taxon>metagenomes</taxon>
        <taxon>organismal metagenomes</taxon>
    </lineage>
</organism>
<feature type="transmembrane region" description="Helical" evidence="1">
    <location>
        <begin position="12"/>
        <end position="29"/>
    </location>
</feature>
<protein>
    <submittedName>
        <fullName evidence="2">Uncharacterized protein</fullName>
    </submittedName>
</protein>
<name>J9GH98_9ZZZZ</name>
<accession>J9GH98</accession>
<keyword evidence="1" id="KW-1133">Transmembrane helix</keyword>
<keyword evidence="1" id="KW-0812">Transmembrane</keyword>
<gene>
    <name evidence="2" type="ORF">EVA_10658</name>
</gene>
<dbReference type="AlphaFoldDB" id="J9GH98"/>